<keyword evidence="1 8" id="KW-0812">Transmembrane</keyword>
<evidence type="ECO:0000256" key="2">
    <source>
        <dbReference type="ARBA" id="ARBA00022989"/>
    </source>
</evidence>
<dbReference type="GO" id="GO:0009925">
    <property type="term" value="C:basal plasma membrane"/>
    <property type="evidence" value="ECO:0007669"/>
    <property type="project" value="UniProtKB-SubCell"/>
</dbReference>
<keyword evidence="11" id="KW-1185">Reference proteome</keyword>
<reference evidence="10 11" key="1">
    <citation type="submission" date="2020-10" db="EMBL/GenBank/DDBJ databases">
        <title>Pygocentrus nattereri (red-bellied piranha) genome, fPygNat1, primary haplotype.</title>
        <authorList>
            <person name="Myers G."/>
            <person name="Meyer A."/>
            <person name="Karagic N."/>
            <person name="Pippel M."/>
            <person name="Winkler S."/>
            <person name="Tracey A."/>
            <person name="Wood J."/>
            <person name="Formenti G."/>
            <person name="Howe K."/>
            <person name="Fedrigo O."/>
            <person name="Jarvis E.D."/>
        </authorList>
    </citation>
    <scope>NUCLEOTIDE SEQUENCE [LARGE SCALE GENOMIC DNA]</scope>
</reference>
<evidence type="ECO:0000256" key="3">
    <source>
        <dbReference type="ARBA" id="ARBA00023136"/>
    </source>
</evidence>
<evidence type="ECO:0000256" key="7">
    <source>
        <dbReference type="ARBA" id="ARBA00042362"/>
    </source>
</evidence>
<dbReference type="RefSeq" id="XP_037398023.1">
    <property type="nucleotide sequence ID" value="XM_037542126.1"/>
</dbReference>
<feature type="transmembrane region" description="Helical" evidence="8">
    <location>
        <begin position="225"/>
        <end position="247"/>
    </location>
</feature>
<evidence type="ECO:0000313" key="11">
    <source>
        <dbReference type="Proteomes" id="UP001501920"/>
    </source>
</evidence>
<keyword evidence="2 8" id="KW-1133">Transmembrane helix</keyword>
<protein>
    <recommendedName>
        <fullName evidence="5">Solute carrier family 22 member 6</fullName>
    </recommendedName>
    <alternativeName>
        <fullName evidence="7">Organic anion transporter 1</fullName>
    </alternativeName>
    <alternativeName>
        <fullName evidence="6">Renal organic anion transporter 1</fullName>
    </alternativeName>
</protein>
<feature type="domain" description="Major facilitator superfamily (MFS) profile" evidence="9">
    <location>
        <begin position="86"/>
        <end position="510"/>
    </location>
</feature>
<feature type="transmembrane region" description="Helical" evidence="8">
    <location>
        <begin position="485"/>
        <end position="505"/>
    </location>
</feature>
<dbReference type="OrthoDB" id="2544694at2759"/>
<dbReference type="Pfam" id="PF00083">
    <property type="entry name" value="Sugar_tr"/>
    <property type="match status" value="1"/>
</dbReference>
<feature type="transmembrane region" description="Helical" evidence="8">
    <location>
        <begin position="397"/>
        <end position="416"/>
    </location>
</feature>
<dbReference type="InterPro" id="IPR005828">
    <property type="entry name" value="MFS_sugar_transport-like"/>
</dbReference>
<dbReference type="PROSITE" id="PS50850">
    <property type="entry name" value="MFS"/>
    <property type="match status" value="1"/>
</dbReference>
<reference evidence="10" key="2">
    <citation type="submission" date="2025-08" db="UniProtKB">
        <authorList>
            <consortium name="Ensembl"/>
        </authorList>
    </citation>
    <scope>IDENTIFICATION</scope>
</reference>
<dbReference type="SUPFAM" id="SSF103473">
    <property type="entry name" value="MFS general substrate transporter"/>
    <property type="match status" value="1"/>
</dbReference>
<feature type="transmembrane region" description="Helical" evidence="8">
    <location>
        <begin position="253"/>
        <end position="272"/>
    </location>
</feature>
<dbReference type="AlphaFoldDB" id="A0A3B4C4B9"/>
<feature type="transmembrane region" description="Helical" evidence="8">
    <location>
        <begin position="197"/>
        <end position="218"/>
    </location>
</feature>
<dbReference type="GeneTree" id="ENSGT00940000154922"/>
<accession>A0A3B4C4B9</accession>
<dbReference type="GeneID" id="108430217"/>
<evidence type="ECO:0000313" key="10">
    <source>
        <dbReference type="Ensembl" id="ENSPNAP00000005429.1"/>
    </source>
</evidence>
<dbReference type="STRING" id="42514.ENSPNAP00000005429"/>
<dbReference type="InterPro" id="IPR036259">
    <property type="entry name" value="MFS_trans_sf"/>
</dbReference>
<evidence type="ECO:0000256" key="1">
    <source>
        <dbReference type="ARBA" id="ARBA00022692"/>
    </source>
</evidence>
<dbReference type="Gene3D" id="1.20.1250.20">
    <property type="entry name" value="MFS general substrate transporter like domains"/>
    <property type="match status" value="1"/>
</dbReference>
<dbReference type="CTD" id="393320"/>
<dbReference type="OMA" id="NRREEFM"/>
<keyword evidence="3 8" id="KW-0472">Membrane</keyword>
<sequence length="552" mass="61440">MKFESLLAEVGGFGRFQIALILLLVIPRVTLPFHFLMNNFIAAIPSHHCDITSLDADGVFENLTQEQRLTVSIPQHEDGTFASCHMFTEPQFHLLENSSGATEFPVAQCQDGWEYDHNTFKSTLATEWNLVCDKKGMNKATATIFFSGVMVGAAVLGSLSDRFGRKRMLMVSYLSASFFAIASASSTSYVMFAVMRFFTGMGITGISIISIVLCVEWSDIKHRTIVAVMISLDWSIFTMILPGIAYFVNDWRFLVVTATSPLALAIICWRWIPESARWLIANGRLAEAHHYLTRCASVNHREKSLKDFKPQTLATVIVTEGDTKYTYLDLMRTPVMRRLAVLTGFTWFGVAFTYYGISLNVAGFGLNIYLTQFIYGIIELPAKLLIYLSLNKMGRRYSQAGTLVMTGVCIAITILIPKDNWLPRTVVAVMGKGFSEASFTAVFLYTTELYPTVLRQNGMGFCSCVARAGVSVAPLISLLEETWTPLPQVLFCSIAIIAGLLALLLPETHNVRLPETIEDVEQTRKRSICLEDLRELQQATSLGSNAKSMTVI</sequence>
<organism evidence="10 11">
    <name type="scientific">Pygocentrus nattereri</name>
    <name type="common">Red-bellied piranha</name>
    <dbReference type="NCBI Taxonomy" id="42514"/>
    <lineage>
        <taxon>Eukaryota</taxon>
        <taxon>Metazoa</taxon>
        <taxon>Chordata</taxon>
        <taxon>Craniata</taxon>
        <taxon>Vertebrata</taxon>
        <taxon>Euteleostomi</taxon>
        <taxon>Actinopterygii</taxon>
        <taxon>Neopterygii</taxon>
        <taxon>Teleostei</taxon>
        <taxon>Ostariophysi</taxon>
        <taxon>Characiformes</taxon>
        <taxon>Characoidei</taxon>
        <taxon>Pygocentrus</taxon>
    </lineage>
</organism>
<evidence type="ECO:0000256" key="4">
    <source>
        <dbReference type="ARBA" id="ARBA00034696"/>
    </source>
</evidence>
<reference evidence="10" key="3">
    <citation type="submission" date="2025-09" db="UniProtKB">
        <authorList>
            <consortium name="Ensembl"/>
        </authorList>
    </citation>
    <scope>IDENTIFICATION</scope>
</reference>
<dbReference type="PANTHER" id="PTHR24064">
    <property type="entry name" value="SOLUTE CARRIER FAMILY 22 MEMBER"/>
    <property type="match status" value="1"/>
</dbReference>
<feature type="transmembrane region" description="Helical" evidence="8">
    <location>
        <begin position="171"/>
        <end position="191"/>
    </location>
</feature>
<feature type="transmembrane region" description="Helical" evidence="8">
    <location>
        <begin position="369"/>
        <end position="390"/>
    </location>
</feature>
<feature type="transmembrane region" description="Helical" evidence="8">
    <location>
        <begin position="12"/>
        <end position="30"/>
    </location>
</feature>
<name>A0A3B4C4B9_PYGNA</name>
<dbReference type="FunFam" id="1.20.1250.20:FF:000023">
    <property type="entry name" value="Solute carrier family 22 member 6"/>
    <property type="match status" value="1"/>
</dbReference>
<dbReference type="Ensembl" id="ENSPNAT00000005321.2">
    <property type="protein sequence ID" value="ENSPNAP00000005429.1"/>
    <property type="gene ID" value="ENSPNAG00000001848.2"/>
</dbReference>
<comment type="subcellular location">
    <subcellularLocation>
        <location evidence="4">Basal cell membrane</location>
        <topology evidence="4">Multi-pass membrane protein</topology>
    </subcellularLocation>
</comment>
<evidence type="ECO:0000259" key="9">
    <source>
        <dbReference type="PROSITE" id="PS50850"/>
    </source>
</evidence>
<dbReference type="GO" id="GO:0022857">
    <property type="term" value="F:transmembrane transporter activity"/>
    <property type="evidence" value="ECO:0007669"/>
    <property type="project" value="InterPro"/>
</dbReference>
<feature type="transmembrane region" description="Helical" evidence="8">
    <location>
        <begin position="339"/>
        <end position="357"/>
    </location>
</feature>
<evidence type="ECO:0000256" key="8">
    <source>
        <dbReference type="SAM" id="Phobius"/>
    </source>
</evidence>
<evidence type="ECO:0000256" key="5">
    <source>
        <dbReference type="ARBA" id="ARBA00039897"/>
    </source>
</evidence>
<proteinExistence type="predicted"/>
<dbReference type="Proteomes" id="UP001501920">
    <property type="component" value="Chromosome 10"/>
</dbReference>
<dbReference type="InterPro" id="IPR020846">
    <property type="entry name" value="MFS_dom"/>
</dbReference>
<feature type="transmembrane region" description="Helical" evidence="8">
    <location>
        <begin position="140"/>
        <end position="159"/>
    </location>
</feature>
<evidence type="ECO:0000256" key="6">
    <source>
        <dbReference type="ARBA" id="ARBA00041768"/>
    </source>
</evidence>